<evidence type="ECO:0000259" key="5">
    <source>
        <dbReference type="PROSITE" id="PS50113"/>
    </source>
</evidence>
<keyword evidence="3" id="KW-0812">Transmembrane</keyword>
<dbReference type="SUPFAM" id="SSF55073">
    <property type="entry name" value="Nucleotide cyclase"/>
    <property type="match status" value="1"/>
</dbReference>
<dbReference type="Pfam" id="PF00990">
    <property type="entry name" value="GGDEF"/>
    <property type="match status" value="1"/>
</dbReference>
<dbReference type="PROSITE" id="PS50113">
    <property type="entry name" value="PAC"/>
    <property type="match status" value="1"/>
</dbReference>
<keyword evidence="3" id="KW-0472">Membrane</keyword>
<dbReference type="PROSITE" id="PS50112">
    <property type="entry name" value="PAS"/>
    <property type="match status" value="1"/>
</dbReference>
<keyword evidence="9" id="KW-1185">Reference proteome</keyword>
<dbReference type="Pfam" id="PF00563">
    <property type="entry name" value="EAL"/>
    <property type="match status" value="1"/>
</dbReference>
<organism evidence="8 9">
    <name type="scientific">Acidihalobacter aeolianus</name>
    <dbReference type="NCBI Taxonomy" id="2792603"/>
    <lineage>
        <taxon>Bacteria</taxon>
        <taxon>Pseudomonadati</taxon>
        <taxon>Pseudomonadota</taxon>
        <taxon>Gammaproteobacteria</taxon>
        <taxon>Chromatiales</taxon>
        <taxon>Ectothiorhodospiraceae</taxon>
        <taxon>Acidihalobacter</taxon>
    </lineage>
</organism>
<evidence type="ECO:0000256" key="2">
    <source>
        <dbReference type="ARBA" id="ARBA00022636"/>
    </source>
</evidence>
<dbReference type="PANTHER" id="PTHR44757">
    <property type="entry name" value="DIGUANYLATE CYCLASE DGCP"/>
    <property type="match status" value="1"/>
</dbReference>
<dbReference type="NCBIfam" id="TIGR00254">
    <property type="entry name" value="GGDEF"/>
    <property type="match status" value="1"/>
</dbReference>
<protein>
    <recommendedName>
        <fullName evidence="1">cyclic-guanylate-specific phosphodiesterase</fullName>
        <ecNumber evidence="1">3.1.4.52</ecNumber>
    </recommendedName>
</protein>
<evidence type="ECO:0000313" key="9">
    <source>
        <dbReference type="Proteomes" id="UP000095342"/>
    </source>
</evidence>
<dbReference type="Gene3D" id="3.20.20.450">
    <property type="entry name" value="EAL domain"/>
    <property type="match status" value="1"/>
</dbReference>
<accession>A0A1D8KBK3</accession>
<dbReference type="SUPFAM" id="SSF55785">
    <property type="entry name" value="PYP-like sensor domain (PAS domain)"/>
    <property type="match status" value="1"/>
</dbReference>
<dbReference type="InterPro" id="IPR000700">
    <property type="entry name" value="PAS-assoc_C"/>
</dbReference>
<gene>
    <name evidence="8" type="ORF">BJI67_01840</name>
</gene>
<dbReference type="SUPFAM" id="SSF141868">
    <property type="entry name" value="EAL domain-like"/>
    <property type="match status" value="1"/>
</dbReference>
<dbReference type="FunFam" id="3.20.20.450:FF:000001">
    <property type="entry name" value="Cyclic di-GMP phosphodiesterase yahA"/>
    <property type="match status" value="1"/>
</dbReference>
<dbReference type="InterPro" id="IPR000160">
    <property type="entry name" value="GGDEF_dom"/>
</dbReference>
<evidence type="ECO:0000313" key="8">
    <source>
        <dbReference type="EMBL" id="AOV18350.1"/>
    </source>
</evidence>
<dbReference type="EMBL" id="CP017448">
    <property type="protein sequence ID" value="AOV18350.1"/>
    <property type="molecule type" value="Genomic_DNA"/>
</dbReference>
<feature type="domain" description="PAC" evidence="5">
    <location>
        <begin position="341"/>
        <end position="394"/>
    </location>
</feature>
<sequence>MIRVGVYENPPKIFIENGRISGIFGDLLYAIADREGWQVQPVACTWRKCLQELREGKIDLMPDVTYNEERARFLDFGSIPALHGWSELYRNPHVMIVTVHDLVGKRIGVLADSSQERYLRQMLHDFGVRKAGIVPLDSLDQAFAQAAQGNIDAVATNYFFGDIAARRYGLKATPIIFQPSQLYFAVPKGTNRDLLEAIDFYLGQWITTPESPYYRILEHWKAAVGETHIPASVWWSVGLLNLLLVLALVTMWLQRRQVLAQGRHLQITEAKLAVILDSVDACIFIKDEDLRYQYVNHRQTLRLDRDSEAILGQTDDALFDSETAERMHTEDQHVLVSGETLTIEEQGTGNPRATGRTYLTVKQPLRDERGRIYALCGISTDFTAHKRAQEKIHQLAFYDPLTGLPNRALLLDRARHALDDYARERSLGALLFIDLDNFKVLNDTLGHAHGDRLLELVAARLGALVRRNDTLARLGGDEFVLLMERLGSDLDAAIARTEGVARQLLDSFADPFLLNGNRHNITTSIGAALFSEVGNRVDELLKRADMAMYEAKAAGRNQVKFFDPLMQASLSARAALETELREAITHRHFLLYYQPQVDASGLLIGAEALLRWEHPHKGLITPGRFIAEAESSGLIIAIGQWILRTACEQLVTWSQQPGYADLPLSVNVSARQFHHPDFVADVLHILKETGANPERLGLELTETLLAEDMDTLIEKMKALRTHGIRFSLDDFGTGYSSLSYLKRLPLDQLKIDQSFVQDLLDDPNDATIVKTILALGSSLDLEVIAEGVETAAQRDALLTFGCHCFQGYFFGHPGPAEKLPSTLDP</sequence>
<dbReference type="Gene3D" id="3.40.190.10">
    <property type="entry name" value="Periplasmic binding protein-like II"/>
    <property type="match status" value="2"/>
</dbReference>
<dbReference type="PANTHER" id="PTHR44757:SF2">
    <property type="entry name" value="BIOFILM ARCHITECTURE MAINTENANCE PROTEIN MBAA"/>
    <property type="match status" value="1"/>
</dbReference>
<reference evidence="8 9" key="1">
    <citation type="submission" date="2016-09" db="EMBL/GenBank/DDBJ databases">
        <title>Acidihalobacter prosperus V6 (DSM14174).</title>
        <authorList>
            <person name="Khaleque H.N."/>
            <person name="Ramsay J.P."/>
            <person name="Murphy R.J.T."/>
            <person name="Kaksonen A.H."/>
            <person name="Boxall N.J."/>
            <person name="Watkin E.L.J."/>
        </authorList>
    </citation>
    <scope>NUCLEOTIDE SEQUENCE [LARGE SCALE GENOMIC DNA]</scope>
    <source>
        <strain evidence="8 9">V6</strain>
    </source>
</reference>
<dbReference type="InterPro" id="IPR029787">
    <property type="entry name" value="Nucleotide_cyclase"/>
</dbReference>
<dbReference type="InterPro" id="IPR001633">
    <property type="entry name" value="EAL_dom"/>
</dbReference>
<dbReference type="Pfam" id="PF08448">
    <property type="entry name" value="PAS_4"/>
    <property type="match status" value="1"/>
</dbReference>
<dbReference type="InterPro" id="IPR013656">
    <property type="entry name" value="PAS_4"/>
</dbReference>
<keyword evidence="3" id="KW-1133">Transmembrane helix</keyword>
<dbReference type="AlphaFoldDB" id="A0A1D8KBK3"/>
<name>A0A1D8KBK3_9GAMM</name>
<dbReference type="SMART" id="SM00267">
    <property type="entry name" value="GGDEF"/>
    <property type="match status" value="1"/>
</dbReference>
<dbReference type="SUPFAM" id="SSF53850">
    <property type="entry name" value="Periplasmic binding protein-like II"/>
    <property type="match status" value="1"/>
</dbReference>
<dbReference type="KEGG" id="aaeo:BJI67_01840"/>
<feature type="transmembrane region" description="Helical" evidence="3">
    <location>
        <begin position="233"/>
        <end position="253"/>
    </location>
</feature>
<dbReference type="InterPro" id="IPR043128">
    <property type="entry name" value="Rev_trsase/Diguanyl_cyclase"/>
</dbReference>
<dbReference type="CDD" id="cd01948">
    <property type="entry name" value="EAL"/>
    <property type="match status" value="1"/>
</dbReference>
<dbReference type="InterPro" id="IPR052155">
    <property type="entry name" value="Biofilm_reg_signaling"/>
</dbReference>
<dbReference type="Gene3D" id="3.30.450.20">
    <property type="entry name" value="PAS domain"/>
    <property type="match status" value="1"/>
</dbReference>
<evidence type="ECO:0000259" key="4">
    <source>
        <dbReference type="PROSITE" id="PS50112"/>
    </source>
</evidence>
<evidence type="ECO:0000259" key="7">
    <source>
        <dbReference type="PROSITE" id="PS50887"/>
    </source>
</evidence>
<dbReference type="InterPro" id="IPR035965">
    <property type="entry name" value="PAS-like_dom_sf"/>
</dbReference>
<dbReference type="CDD" id="cd01949">
    <property type="entry name" value="GGDEF"/>
    <property type="match status" value="1"/>
</dbReference>
<dbReference type="EC" id="3.1.4.52" evidence="1"/>
<feature type="domain" description="PAS" evidence="4">
    <location>
        <begin position="268"/>
        <end position="346"/>
    </location>
</feature>
<dbReference type="GO" id="GO:0071111">
    <property type="term" value="F:cyclic-guanylate-specific phosphodiesterase activity"/>
    <property type="evidence" value="ECO:0007669"/>
    <property type="project" value="UniProtKB-EC"/>
</dbReference>
<dbReference type="Gene3D" id="3.30.70.270">
    <property type="match status" value="1"/>
</dbReference>
<dbReference type="InterPro" id="IPR001638">
    <property type="entry name" value="Solute-binding_3/MltF_N"/>
</dbReference>
<proteinExistence type="predicted"/>
<dbReference type="InterPro" id="IPR000014">
    <property type="entry name" value="PAS"/>
</dbReference>
<evidence type="ECO:0000256" key="3">
    <source>
        <dbReference type="SAM" id="Phobius"/>
    </source>
</evidence>
<keyword evidence="2" id="KW-0973">c-di-GMP</keyword>
<dbReference type="SMART" id="SM00052">
    <property type="entry name" value="EAL"/>
    <property type="match status" value="1"/>
</dbReference>
<feature type="domain" description="GGDEF" evidence="7">
    <location>
        <begin position="426"/>
        <end position="564"/>
    </location>
</feature>
<dbReference type="Proteomes" id="UP000095342">
    <property type="component" value="Chromosome"/>
</dbReference>
<dbReference type="Pfam" id="PF00497">
    <property type="entry name" value="SBP_bac_3"/>
    <property type="match status" value="1"/>
</dbReference>
<dbReference type="PROSITE" id="PS50883">
    <property type="entry name" value="EAL"/>
    <property type="match status" value="1"/>
</dbReference>
<dbReference type="PROSITE" id="PS50887">
    <property type="entry name" value="GGDEF"/>
    <property type="match status" value="1"/>
</dbReference>
<dbReference type="InterPro" id="IPR035919">
    <property type="entry name" value="EAL_sf"/>
</dbReference>
<evidence type="ECO:0000256" key="1">
    <source>
        <dbReference type="ARBA" id="ARBA00012282"/>
    </source>
</evidence>
<feature type="domain" description="EAL" evidence="6">
    <location>
        <begin position="573"/>
        <end position="825"/>
    </location>
</feature>
<dbReference type="SMART" id="SM00062">
    <property type="entry name" value="PBPb"/>
    <property type="match status" value="1"/>
</dbReference>
<evidence type="ECO:0000259" key="6">
    <source>
        <dbReference type="PROSITE" id="PS50883"/>
    </source>
</evidence>